<proteinExistence type="predicted"/>
<keyword evidence="1" id="KW-0732">Signal</keyword>
<dbReference type="InterPro" id="IPR013783">
    <property type="entry name" value="Ig-like_fold"/>
</dbReference>
<dbReference type="GeneID" id="6760238"/>
<evidence type="ECO:0000259" key="5">
    <source>
        <dbReference type="PROSITE" id="PS50835"/>
    </source>
</evidence>
<name>B3SFK5_TRIAD</name>
<evidence type="ECO:0000256" key="2">
    <source>
        <dbReference type="ARBA" id="ARBA00022737"/>
    </source>
</evidence>
<evidence type="ECO:0000313" key="6">
    <source>
        <dbReference type="EMBL" id="EDV18490.1"/>
    </source>
</evidence>
<dbReference type="PROSITE" id="PS50835">
    <property type="entry name" value="IG_LIKE"/>
    <property type="match status" value="1"/>
</dbReference>
<evidence type="ECO:0000313" key="7">
    <source>
        <dbReference type="Proteomes" id="UP000009022"/>
    </source>
</evidence>
<gene>
    <name evidence="6" type="ORF">TRIADDRAFT_35069</name>
</gene>
<dbReference type="InterPro" id="IPR003599">
    <property type="entry name" value="Ig_sub"/>
</dbReference>
<dbReference type="PhylomeDB" id="B3SFK5"/>
<reference evidence="6 7" key="1">
    <citation type="journal article" date="2008" name="Nature">
        <title>The Trichoplax genome and the nature of placozoans.</title>
        <authorList>
            <person name="Srivastava M."/>
            <person name="Begovic E."/>
            <person name="Chapman J."/>
            <person name="Putnam N.H."/>
            <person name="Hellsten U."/>
            <person name="Kawashima T."/>
            <person name="Kuo A."/>
            <person name="Mitros T."/>
            <person name="Salamov A."/>
            <person name="Carpenter M.L."/>
            <person name="Signorovitch A.Y."/>
            <person name="Moreno M.A."/>
            <person name="Kamm K."/>
            <person name="Grimwood J."/>
            <person name="Schmutz J."/>
            <person name="Shapiro H."/>
            <person name="Grigoriev I.V."/>
            <person name="Buss L.W."/>
            <person name="Schierwater B."/>
            <person name="Dellaporta S.L."/>
            <person name="Rokhsar D.S."/>
        </authorList>
    </citation>
    <scope>NUCLEOTIDE SEQUENCE [LARGE SCALE GENOMIC DNA]</scope>
    <source>
        <strain evidence="6 7">Grell-BS-1999</strain>
    </source>
</reference>
<feature type="non-terminal residue" evidence="6">
    <location>
        <position position="1"/>
    </location>
</feature>
<dbReference type="PANTHER" id="PTHR12231">
    <property type="entry name" value="CTX-RELATED TYPE I TRANSMEMBRANE PROTEIN"/>
    <property type="match status" value="1"/>
</dbReference>
<dbReference type="InterPro" id="IPR013098">
    <property type="entry name" value="Ig_I-set"/>
</dbReference>
<dbReference type="Gene3D" id="2.60.40.10">
    <property type="entry name" value="Immunoglobulins"/>
    <property type="match status" value="1"/>
</dbReference>
<keyword evidence="2" id="KW-0677">Repeat</keyword>
<keyword evidence="7" id="KW-1185">Reference proteome</keyword>
<feature type="domain" description="Ig-like" evidence="5">
    <location>
        <begin position="1"/>
        <end position="90"/>
    </location>
</feature>
<dbReference type="PANTHER" id="PTHR12231:SF253">
    <property type="entry name" value="DPR-INTERACTING PROTEIN ETA, ISOFORM B-RELATED"/>
    <property type="match status" value="1"/>
</dbReference>
<sequence>THITVMPRSISAIAGDNITLQCQANGDPIPKVQWLINNTNINQAYQHGITTINGKSTLAINNIGNADKGSYSCRFSNALGINLTTKALVSVYGQITT</sequence>
<dbReference type="AlphaFoldDB" id="B3SFK5"/>
<dbReference type="KEGG" id="tad:TRIADDRAFT_35069"/>
<dbReference type="EMBL" id="DS986394">
    <property type="protein sequence ID" value="EDV18490.1"/>
    <property type="molecule type" value="Genomic_DNA"/>
</dbReference>
<protein>
    <recommendedName>
        <fullName evidence="5">Ig-like domain-containing protein</fullName>
    </recommendedName>
</protein>
<evidence type="ECO:0000256" key="1">
    <source>
        <dbReference type="ARBA" id="ARBA00022729"/>
    </source>
</evidence>
<keyword evidence="3" id="KW-1015">Disulfide bond</keyword>
<dbReference type="SMART" id="SM00409">
    <property type="entry name" value="IG"/>
    <property type="match status" value="1"/>
</dbReference>
<organism evidence="6 7">
    <name type="scientific">Trichoplax adhaerens</name>
    <name type="common">Trichoplax reptans</name>
    <dbReference type="NCBI Taxonomy" id="10228"/>
    <lineage>
        <taxon>Eukaryota</taxon>
        <taxon>Metazoa</taxon>
        <taxon>Placozoa</taxon>
        <taxon>Uniplacotomia</taxon>
        <taxon>Trichoplacea</taxon>
        <taxon>Trichoplacidae</taxon>
        <taxon>Trichoplax</taxon>
    </lineage>
</organism>
<dbReference type="Proteomes" id="UP000009022">
    <property type="component" value="Unassembled WGS sequence"/>
</dbReference>
<dbReference type="STRING" id="10228.B3SFK5"/>
<dbReference type="SMART" id="SM00408">
    <property type="entry name" value="IGc2"/>
    <property type="match status" value="1"/>
</dbReference>
<dbReference type="HOGENOM" id="CLU_145026_2_1_1"/>
<evidence type="ECO:0000256" key="3">
    <source>
        <dbReference type="ARBA" id="ARBA00023157"/>
    </source>
</evidence>
<dbReference type="RefSeq" id="XP_002119024.1">
    <property type="nucleotide sequence ID" value="XM_002118988.1"/>
</dbReference>
<dbReference type="InterPro" id="IPR003598">
    <property type="entry name" value="Ig_sub2"/>
</dbReference>
<dbReference type="Pfam" id="PF07679">
    <property type="entry name" value="I-set"/>
    <property type="match status" value="1"/>
</dbReference>
<dbReference type="InterPro" id="IPR051170">
    <property type="entry name" value="Neural/epithelial_adhesion"/>
</dbReference>
<accession>B3SFK5</accession>
<dbReference type="InParanoid" id="B3SFK5"/>
<dbReference type="FunFam" id="2.60.40.10:FF:004290">
    <property type="match status" value="1"/>
</dbReference>
<dbReference type="InterPro" id="IPR036179">
    <property type="entry name" value="Ig-like_dom_sf"/>
</dbReference>
<dbReference type="OrthoDB" id="428111at2759"/>
<evidence type="ECO:0000256" key="4">
    <source>
        <dbReference type="ARBA" id="ARBA00023319"/>
    </source>
</evidence>
<dbReference type="InterPro" id="IPR007110">
    <property type="entry name" value="Ig-like_dom"/>
</dbReference>
<dbReference type="SUPFAM" id="SSF48726">
    <property type="entry name" value="Immunoglobulin"/>
    <property type="match status" value="1"/>
</dbReference>
<dbReference type="CTD" id="6760238"/>
<keyword evidence="4" id="KW-0393">Immunoglobulin domain</keyword>